<dbReference type="InterPro" id="IPR000595">
    <property type="entry name" value="cNMP-bd_dom"/>
</dbReference>
<name>A0A1M6TFK0_9BACT</name>
<organism evidence="5 6">
    <name type="scientific">Rhodothermus profundi</name>
    <dbReference type="NCBI Taxonomy" id="633813"/>
    <lineage>
        <taxon>Bacteria</taxon>
        <taxon>Pseudomonadati</taxon>
        <taxon>Rhodothermota</taxon>
        <taxon>Rhodothermia</taxon>
        <taxon>Rhodothermales</taxon>
        <taxon>Rhodothermaceae</taxon>
        <taxon>Rhodothermus</taxon>
    </lineage>
</organism>
<evidence type="ECO:0000259" key="3">
    <source>
        <dbReference type="PROSITE" id="PS50042"/>
    </source>
</evidence>
<dbReference type="PANTHER" id="PTHR43080">
    <property type="entry name" value="CBS DOMAIN-CONTAINING PROTEIN CBSX3, MITOCHONDRIAL"/>
    <property type="match status" value="1"/>
</dbReference>
<keyword evidence="1 2" id="KW-0129">CBS domain</keyword>
<feature type="domain" description="CBS" evidence="4">
    <location>
        <begin position="230"/>
        <end position="290"/>
    </location>
</feature>
<dbReference type="AlphaFoldDB" id="A0A1M6TFK0"/>
<dbReference type="Gene3D" id="3.10.580.10">
    <property type="entry name" value="CBS-domain"/>
    <property type="match status" value="1"/>
</dbReference>
<sequence>MAGETVSLEHLETLLDETPPFNVLSGAERRQLFEEALLAFYEPGMEILAQGVVPAHPRYLYLVVAGAVQLTDERGQLIDRCEEGDVFGHYALLREGPFPYEARAIEPTQCVLIPESAFFRVYRSNQAFAAFFESDLAAFMSRLHRAHVDAVGAQLLLNTPLRMLVRRPPVGCAPETPVQIGAQIMRDERVGSILVMDNNRCPVGILTNSDLRDKVVAEGRLPDMPVQALMSAPPITIAADAPLLEGLVLMARHGLHHLVLTEDGTAASPVVGVVSGQDIAHARGHDPVATIKRIEQADTLEALAALRREAFVLLRQLRQQGMPAIGLLRISTELNDRVVIRALELVEAKLREEQPDQIPDLPWVWMALGSEGRREMSFKTDQDNALMYADPCEERRARRAEQWLGELAQRANSALEQVGFPRCPADMMAANPRWRQALSGWKRTFRRWIFEPDEKALLHASIFFDLRALYGAGELVEQLKEDLQQALQVERGFLAFMMRNALRNRPPLSFFRRFVLDRSGEQRPGFDIKLRGLMPITDLARILALEAGFLRTTGTLDRLQAAADRIPEVRQTCQNLQEAYRFLTELRLDHQIRQIEEGQMPDNHIAPEQLNAVQRKVLKIVFAMIQEAQEALAMRYGAHMMRL</sequence>
<dbReference type="SUPFAM" id="SSF54631">
    <property type="entry name" value="CBS-domain pair"/>
    <property type="match status" value="1"/>
</dbReference>
<dbReference type="InterPro" id="IPR043519">
    <property type="entry name" value="NT_sf"/>
</dbReference>
<dbReference type="OrthoDB" id="9810963at2"/>
<dbReference type="Proteomes" id="UP000185812">
    <property type="component" value="Unassembled WGS sequence"/>
</dbReference>
<dbReference type="CDD" id="cd00038">
    <property type="entry name" value="CAP_ED"/>
    <property type="match status" value="1"/>
</dbReference>
<proteinExistence type="predicted"/>
<evidence type="ECO:0000256" key="2">
    <source>
        <dbReference type="PROSITE-ProRule" id="PRU00703"/>
    </source>
</evidence>
<dbReference type="Pfam" id="PF00027">
    <property type="entry name" value="cNMP_binding"/>
    <property type="match status" value="1"/>
</dbReference>
<dbReference type="CDD" id="cd05401">
    <property type="entry name" value="NT_GlnE_GlnD_like"/>
    <property type="match status" value="1"/>
</dbReference>
<dbReference type="EMBL" id="FRAU01000004">
    <property type="protein sequence ID" value="SHK55812.1"/>
    <property type="molecule type" value="Genomic_DNA"/>
</dbReference>
<dbReference type="Pfam" id="PF00571">
    <property type="entry name" value="CBS"/>
    <property type="match status" value="2"/>
</dbReference>
<dbReference type="SUPFAM" id="SSF81301">
    <property type="entry name" value="Nucleotidyltransferase"/>
    <property type="match status" value="1"/>
</dbReference>
<feature type="domain" description="CBS" evidence="4">
    <location>
        <begin position="165"/>
        <end position="224"/>
    </location>
</feature>
<dbReference type="Gene3D" id="3.30.460.10">
    <property type="entry name" value="Beta Polymerase, domain 2"/>
    <property type="match status" value="1"/>
</dbReference>
<dbReference type="SMART" id="SM00116">
    <property type="entry name" value="CBS"/>
    <property type="match status" value="2"/>
</dbReference>
<gene>
    <name evidence="5" type="ORF">SAMN04488087_1378</name>
</gene>
<dbReference type="InterPro" id="IPR000644">
    <property type="entry name" value="CBS_dom"/>
</dbReference>
<evidence type="ECO:0000259" key="4">
    <source>
        <dbReference type="PROSITE" id="PS51371"/>
    </source>
</evidence>
<dbReference type="InterPro" id="IPR014710">
    <property type="entry name" value="RmlC-like_jellyroll"/>
</dbReference>
<dbReference type="InterPro" id="IPR018821">
    <property type="entry name" value="DUF294_put_nucleoTrafse_sb-bd"/>
</dbReference>
<evidence type="ECO:0000313" key="5">
    <source>
        <dbReference type="EMBL" id="SHK55812.1"/>
    </source>
</evidence>
<evidence type="ECO:0000313" key="6">
    <source>
        <dbReference type="Proteomes" id="UP000185812"/>
    </source>
</evidence>
<dbReference type="STRING" id="633813.SAMN04488087_1378"/>
<dbReference type="Pfam" id="PF03445">
    <property type="entry name" value="DUF294"/>
    <property type="match status" value="1"/>
</dbReference>
<dbReference type="PROSITE" id="PS50042">
    <property type="entry name" value="CNMP_BINDING_3"/>
    <property type="match status" value="1"/>
</dbReference>
<dbReference type="PROSITE" id="PS51371">
    <property type="entry name" value="CBS"/>
    <property type="match status" value="2"/>
</dbReference>
<evidence type="ECO:0000256" key="1">
    <source>
        <dbReference type="ARBA" id="ARBA00023122"/>
    </source>
</evidence>
<dbReference type="PANTHER" id="PTHR43080:SF2">
    <property type="entry name" value="CBS DOMAIN-CONTAINING PROTEIN"/>
    <property type="match status" value="1"/>
</dbReference>
<protein>
    <submittedName>
        <fullName evidence="5">CBS domain-containing protein</fullName>
    </submittedName>
</protein>
<dbReference type="InterPro" id="IPR051257">
    <property type="entry name" value="Diverse_CBS-Domain"/>
</dbReference>
<dbReference type="RefSeq" id="WP_072715242.1">
    <property type="nucleotide sequence ID" value="NZ_FRAU01000004.1"/>
</dbReference>
<reference evidence="6" key="1">
    <citation type="submission" date="2016-11" db="EMBL/GenBank/DDBJ databases">
        <authorList>
            <person name="Varghese N."/>
            <person name="Submissions S."/>
        </authorList>
    </citation>
    <scope>NUCLEOTIDE SEQUENCE [LARGE SCALE GENOMIC DNA]</scope>
    <source>
        <strain evidence="6">DSM 22212</strain>
    </source>
</reference>
<accession>A0A1M6TFK0</accession>
<dbReference type="CDD" id="cd04587">
    <property type="entry name" value="CBS_pair_CAP-ED_NT_Pol-beta-like_DUF294_assoc"/>
    <property type="match status" value="1"/>
</dbReference>
<dbReference type="InterPro" id="IPR018490">
    <property type="entry name" value="cNMP-bd_dom_sf"/>
</dbReference>
<dbReference type="SUPFAM" id="SSF51206">
    <property type="entry name" value="cAMP-binding domain-like"/>
    <property type="match status" value="1"/>
</dbReference>
<dbReference type="GO" id="GO:0008773">
    <property type="term" value="F:[protein-PII] uridylyltransferase activity"/>
    <property type="evidence" value="ECO:0007669"/>
    <property type="project" value="InterPro"/>
</dbReference>
<keyword evidence="6" id="KW-1185">Reference proteome</keyword>
<dbReference type="InterPro" id="IPR005105">
    <property type="entry name" value="GlnD_Uridyltrans_N"/>
</dbReference>
<dbReference type="InterPro" id="IPR046342">
    <property type="entry name" value="CBS_dom_sf"/>
</dbReference>
<dbReference type="Gene3D" id="2.60.120.10">
    <property type="entry name" value="Jelly Rolls"/>
    <property type="match status" value="1"/>
</dbReference>
<dbReference type="Pfam" id="PF10335">
    <property type="entry name" value="DUF294_C"/>
    <property type="match status" value="1"/>
</dbReference>
<dbReference type="SMART" id="SM00100">
    <property type="entry name" value="cNMP"/>
    <property type="match status" value="1"/>
</dbReference>
<feature type="domain" description="Cyclic nucleotide-binding" evidence="3">
    <location>
        <begin position="20"/>
        <end position="121"/>
    </location>
</feature>